<dbReference type="AlphaFoldDB" id="A0AA36A1B8"/>
<evidence type="ECO:0000313" key="2">
    <source>
        <dbReference type="EMBL" id="CAI9302750.1"/>
    </source>
</evidence>
<evidence type="ECO:0000313" key="3">
    <source>
        <dbReference type="Proteomes" id="UP001177003"/>
    </source>
</evidence>
<protein>
    <submittedName>
        <fullName evidence="2">Uncharacterized protein</fullName>
    </submittedName>
</protein>
<reference evidence="2" key="1">
    <citation type="submission" date="2023-04" db="EMBL/GenBank/DDBJ databases">
        <authorList>
            <person name="Vijverberg K."/>
            <person name="Xiong W."/>
            <person name="Schranz E."/>
        </authorList>
    </citation>
    <scope>NUCLEOTIDE SEQUENCE</scope>
</reference>
<accession>A0AA36A1B8</accession>
<gene>
    <name evidence="2" type="ORF">LSALG_LOCUS41223</name>
</gene>
<evidence type="ECO:0000256" key="1">
    <source>
        <dbReference type="SAM" id="MobiDB-lite"/>
    </source>
</evidence>
<dbReference type="Proteomes" id="UP001177003">
    <property type="component" value="Chromosome 9"/>
</dbReference>
<keyword evidence="3" id="KW-1185">Reference proteome</keyword>
<organism evidence="2 3">
    <name type="scientific">Lactuca saligna</name>
    <name type="common">Willowleaf lettuce</name>
    <dbReference type="NCBI Taxonomy" id="75948"/>
    <lineage>
        <taxon>Eukaryota</taxon>
        <taxon>Viridiplantae</taxon>
        <taxon>Streptophyta</taxon>
        <taxon>Embryophyta</taxon>
        <taxon>Tracheophyta</taxon>
        <taxon>Spermatophyta</taxon>
        <taxon>Magnoliopsida</taxon>
        <taxon>eudicotyledons</taxon>
        <taxon>Gunneridae</taxon>
        <taxon>Pentapetalae</taxon>
        <taxon>asterids</taxon>
        <taxon>campanulids</taxon>
        <taxon>Asterales</taxon>
        <taxon>Asteraceae</taxon>
        <taxon>Cichorioideae</taxon>
        <taxon>Cichorieae</taxon>
        <taxon>Lactucinae</taxon>
        <taxon>Lactuca</taxon>
    </lineage>
</organism>
<feature type="region of interest" description="Disordered" evidence="1">
    <location>
        <begin position="14"/>
        <end position="74"/>
    </location>
</feature>
<sequence>MKVKRDVATMKRFMALDDGDDMVVDDTPPNSTGDNHPPSQPPLINIPPPSHLRTHSPPPNSPPQSDAAKKGGKPKVELLMQIVVAEIPNIDAATDQPILDTGDQSETNNYEGFLDLGFI</sequence>
<proteinExistence type="predicted"/>
<dbReference type="EMBL" id="OX465085">
    <property type="protein sequence ID" value="CAI9302750.1"/>
    <property type="molecule type" value="Genomic_DNA"/>
</dbReference>
<feature type="compositionally biased region" description="Pro residues" evidence="1">
    <location>
        <begin position="38"/>
        <end position="62"/>
    </location>
</feature>
<name>A0AA36A1B8_LACSI</name>